<feature type="domain" description="Rhamnogalacturonase A/B/Epimerase-like pectate lyase" evidence="3">
    <location>
        <begin position="85"/>
        <end position="155"/>
    </location>
</feature>
<comment type="caution">
    <text evidence="4">The sequence shown here is derived from an EMBL/GenBank/DDBJ whole genome shotgun (WGS) entry which is preliminary data.</text>
</comment>
<evidence type="ECO:0000256" key="2">
    <source>
        <dbReference type="SAM" id="SignalP"/>
    </source>
</evidence>
<feature type="compositionally biased region" description="Basic residues" evidence="1">
    <location>
        <begin position="535"/>
        <end position="544"/>
    </location>
</feature>
<dbReference type="Gene3D" id="2.160.20.10">
    <property type="entry name" value="Single-stranded right-handed beta-helix, Pectin lyase-like"/>
    <property type="match status" value="4"/>
</dbReference>
<keyword evidence="6" id="KW-1185">Reference proteome</keyword>
<dbReference type="AlphaFoldDB" id="A0A2P6UZU1"/>
<dbReference type="InterPro" id="IPR011050">
    <property type="entry name" value="Pectin_lyase_fold/virulence"/>
</dbReference>
<feature type="compositionally biased region" description="Low complexity" evidence="1">
    <location>
        <begin position="545"/>
        <end position="556"/>
    </location>
</feature>
<feature type="domain" description="Rhamnogalacturonase A/B/Epimerase-like pectate lyase" evidence="3">
    <location>
        <begin position="600"/>
        <end position="671"/>
    </location>
</feature>
<dbReference type="EMBL" id="LHPF02000063">
    <property type="protein sequence ID" value="PSC67352.1"/>
    <property type="molecule type" value="Genomic_DNA"/>
</dbReference>
<dbReference type="Proteomes" id="UP000239649">
    <property type="component" value="Unassembled WGS sequence"/>
</dbReference>
<dbReference type="OrthoDB" id="519043at2759"/>
<feature type="chain" id="PRO_5015085654" evidence="2">
    <location>
        <begin position="24"/>
        <end position="1182"/>
    </location>
</feature>
<reference evidence="4" key="2">
    <citation type="submission" date="2018-02" db="EMBL/GenBank/DDBJ databases">
        <authorList>
            <person name="Cohen D.B."/>
            <person name="Kent A.D."/>
        </authorList>
    </citation>
    <scope>NUCLEOTIDE SEQUENCE</scope>
    <source>
        <strain evidence="4">SAG 241.80</strain>
    </source>
</reference>
<gene>
    <name evidence="4" type="ORF">C2E20_8961</name>
</gene>
<name>A0A2P6UZU1_9CHLO</name>
<evidence type="ECO:0000313" key="6">
    <source>
        <dbReference type="Proteomes" id="UP000239649"/>
    </source>
</evidence>
<dbReference type="STRING" id="554055.A0A2P6UZU1"/>
<evidence type="ECO:0000313" key="5">
    <source>
        <dbReference type="EMBL" id="PSC67352.1"/>
    </source>
</evidence>
<evidence type="ECO:0000259" key="3">
    <source>
        <dbReference type="Pfam" id="PF12708"/>
    </source>
</evidence>
<dbReference type="SUPFAM" id="SSF51126">
    <property type="entry name" value="Pectin lyase-like"/>
    <property type="match status" value="4"/>
</dbReference>
<dbReference type="Pfam" id="PF12708">
    <property type="entry name" value="Pect-lyase_RHGA_epim"/>
    <property type="match status" value="2"/>
</dbReference>
<dbReference type="EMBL" id="LHPF02000063">
    <property type="protein sequence ID" value="PSC67351.1"/>
    <property type="molecule type" value="Genomic_DNA"/>
</dbReference>
<feature type="region of interest" description="Disordered" evidence="1">
    <location>
        <begin position="515"/>
        <end position="571"/>
    </location>
</feature>
<accession>A0A2P6UZU1</accession>
<sequence length="1182" mass="123909">MRRLAVAALGLLLAAAGAGLAAAAGDAALAATAEGGGAAPVPFYTTLWGRTGAAWNPAGLLADWSAAGYTSGRAPIPWYPIDWQFSVRRFGARGNGTGDDAPAFQRALDAAAAVAGPGRRIAVYVPSGRYVLRGMVAITNSYVTLRGAGPGKTVLYMPQGLRAVYGEARAWAFGGGFVGIAGDNPSSRKLTPLATLKAPARRGTMRLRVFSTAPFKAAANVAAQQEWGAVPPGSLPSGSAGIASNPRGTAALLLASVKYAVSGAYSHWLEERGGGGGGGGGGVAGIASSFPASIDAYLYGDNRVDSGMPDAIFPNNDRLRLPFRVTGKGADWITIDRPLPIDLRLGWKPAIYLYAPTVQHSGIEGFTFEFKWDTYPEHTDSKGYNAIGVYDAANCWVRNIHIIDAESGVFTGGTEFVTVQNISFHVTKPRGTGDMARRGVDGHHALMMSHGAYNLLQDFRLPQSRYFHDVSVDSLLHMSVVRKGSGLDINLDCHRAATHNNLFTAIDVGRGLRPWQSGGRDDRGAQSGANTTWLRRGRASRTHSRAAATPASPAAADEPQGSTAAHGAGEAWDPAQRLTDWSAAGYAGGAADIPFYPAAFNVRDFGAAGNGADDGPAFQRAVDAAARVATAASPQAVVVPEGNYTIRSTVGIASSHVALRGAGVGKTILYMPTGLQSLYGDATAWAFGGGFVGISGRNPASRSLTALAAVTAAARRGDTRIHVSTTAPFKAGSWYKLAIKQTLPPPPPPPPPAAAANPSLAAELGSLFRGNPMLQAAANAAAVGEWGIMPPGSLPTPTVVAAAAGAKPLSPLLLAAAKYAVSGAYSHWMDEQAEVVTASSSVMAADGTSTAGVASVAGVAGVASAGDFSVDAYLYGDNLVDSGTPSEMFPRNDRLRFPFKVVAVGAGWIEIDRPLPIDLRLRWQPAVFPYAPTVQHSGIEDFTFHFKWATYPAHLESSGYNAIGVYDAANVWVRNIHIIDCGNGVFTGGTEFVTVQNISFHVSKPRGTGDMARRGVDGHHALMMSHGAFNLLQDFRLPKTQYYHDVSVDALLHLSVVRKGSALNMNLDCHRAATHNNLFTNIDVGLGLRPWASGGDDERGAHSGANTTWWGVYATQPATTLLQLPDCGFGALLSWVGKFKGTVSGACPETRWSVQQVGSLKQLVPSDLFKAQRAKQGLRPPS</sequence>
<proteinExistence type="predicted"/>
<dbReference type="InterPro" id="IPR024535">
    <property type="entry name" value="RHGA/B-epi-like_pectate_lyase"/>
</dbReference>
<protein>
    <submittedName>
        <fullName evidence="4">Band 7 isoform A</fullName>
    </submittedName>
    <submittedName>
        <fullName evidence="5">Band 7 isoform B</fullName>
    </submittedName>
</protein>
<evidence type="ECO:0000313" key="4">
    <source>
        <dbReference type="EMBL" id="PSC67351.1"/>
    </source>
</evidence>
<organism evidence="4 6">
    <name type="scientific">Micractinium conductrix</name>
    <dbReference type="NCBI Taxonomy" id="554055"/>
    <lineage>
        <taxon>Eukaryota</taxon>
        <taxon>Viridiplantae</taxon>
        <taxon>Chlorophyta</taxon>
        <taxon>core chlorophytes</taxon>
        <taxon>Trebouxiophyceae</taxon>
        <taxon>Chlorellales</taxon>
        <taxon>Chlorellaceae</taxon>
        <taxon>Chlorella clade</taxon>
        <taxon>Micractinium</taxon>
    </lineage>
</organism>
<feature type="signal peptide" evidence="2">
    <location>
        <begin position="1"/>
        <end position="23"/>
    </location>
</feature>
<evidence type="ECO:0000256" key="1">
    <source>
        <dbReference type="SAM" id="MobiDB-lite"/>
    </source>
</evidence>
<dbReference type="InterPro" id="IPR012334">
    <property type="entry name" value="Pectin_lyas_fold"/>
</dbReference>
<reference evidence="4 6" key="1">
    <citation type="journal article" date="2018" name="Plant J.">
        <title>Genome sequences of Chlorella sorokiniana UTEX 1602 and Micractinium conductrix SAG 241.80: implications to maltose excretion by a green alga.</title>
        <authorList>
            <person name="Arriola M.B."/>
            <person name="Velmurugan N."/>
            <person name="Zhang Y."/>
            <person name="Plunkett M.H."/>
            <person name="Hondzo H."/>
            <person name="Barney B.M."/>
        </authorList>
    </citation>
    <scope>NUCLEOTIDE SEQUENCE [LARGE SCALE GENOMIC DNA]</scope>
    <source>
        <strain evidence="4 6">SAG 241.80</strain>
    </source>
</reference>
<keyword evidence="2" id="KW-0732">Signal</keyword>